<dbReference type="STRING" id="5627.A0A1C7LT83"/>
<gene>
    <name evidence="2" type="ORF">A0H81_12182</name>
</gene>
<dbReference type="Proteomes" id="UP000092993">
    <property type="component" value="Unassembled WGS sequence"/>
</dbReference>
<accession>A0A1C7LT83</accession>
<sequence length="388" mass="43224">MFEHPSDAENPFDSSQTSILTRSGQDFNTQVLPLMCDNSVETADLMREARAVLGIFRLPGKGKLVFPDIRLTYTLLDAMLEGAKISGGERYTASVIIAATINKNDGGINQLVLRTGCSICYGLVLVTAFKSEEKLTSHFTTPTLRNSKFLDGPVPKDRPSSFHDKIIERDGHQCAVTHWWQMGYKGEEVPQNAMKTQLVATHFLRRAIMSGEGKGTKYRLPATLDMLSHYAALPKELAYNFSARLDSPENGMMLRAELHMDYDDFSFCLLATKETNVYTIHWFDEVSGVAAGLEEVRFTDHSGGGIPLPNPKFVAIHAAIAHILHLSGASEVIDAVMDRFFKDGVVPAGRITDDDDMALRMSLLDIDPHQRSLKDLFIEYDQDRMQCT</sequence>
<keyword evidence="3" id="KW-1185">Reference proteome</keyword>
<dbReference type="Pfam" id="PF13391">
    <property type="entry name" value="HNH_2"/>
    <property type="match status" value="1"/>
</dbReference>
<proteinExistence type="predicted"/>
<organism evidence="2 3">
    <name type="scientific">Grifola frondosa</name>
    <name type="common">Maitake</name>
    <name type="synonym">Polyporus frondosus</name>
    <dbReference type="NCBI Taxonomy" id="5627"/>
    <lineage>
        <taxon>Eukaryota</taxon>
        <taxon>Fungi</taxon>
        <taxon>Dikarya</taxon>
        <taxon>Basidiomycota</taxon>
        <taxon>Agaricomycotina</taxon>
        <taxon>Agaricomycetes</taxon>
        <taxon>Polyporales</taxon>
        <taxon>Grifolaceae</taxon>
        <taxon>Grifola</taxon>
    </lineage>
</organism>
<dbReference type="AlphaFoldDB" id="A0A1C7LT83"/>
<dbReference type="OrthoDB" id="2757744at2759"/>
<evidence type="ECO:0000259" key="1">
    <source>
        <dbReference type="Pfam" id="PF13391"/>
    </source>
</evidence>
<feature type="domain" description="HNH nuclease" evidence="1">
    <location>
        <begin position="242"/>
        <end position="269"/>
    </location>
</feature>
<evidence type="ECO:0000313" key="2">
    <source>
        <dbReference type="EMBL" id="OBZ67892.1"/>
    </source>
</evidence>
<dbReference type="EMBL" id="LUGG01000023">
    <property type="protein sequence ID" value="OBZ67892.1"/>
    <property type="molecule type" value="Genomic_DNA"/>
</dbReference>
<comment type="caution">
    <text evidence="2">The sequence shown here is derived from an EMBL/GenBank/DDBJ whole genome shotgun (WGS) entry which is preliminary data.</text>
</comment>
<reference evidence="2 3" key="1">
    <citation type="submission" date="2016-03" db="EMBL/GenBank/DDBJ databases">
        <title>Whole genome sequencing of Grifola frondosa 9006-11.</title>
        <authorList>
            <person name="Min B."/>
            <person name="Park H."/>
            <person name="Kim J.-G."/>
            <person name="Cho H."/>
            <person name="Oh Y.-L."/>
            <person name="Kong W.-S."/>
            <person name="Choi I.-G."/>
        </authorList>
    </citation>
    <scope>NUCLEOTIDE SEQUENCE [LARGE SCALE GENOMIC DNA]</scope>
    <source>
        <strain evidence="2 3">9006-11</strain>
    </source>
</reference>
<name>A0A1C7LT83_GRIFR</name>
<dbReference type="InterPro" id="IPR003615">
    <property type="entry name" value="HNH_nuc"/>
</dbReference>
<protein>
    <recommendedName>
        <fullName evidence="1">HNH nuclease domain-containing protein</fullName>
    </recommendedName>
</protein>
<evidence type="ECO:0000313" key="3">
    <source>
        <dbReference type="Proteomes" id="UP000092993"/>
    </source>
</evidence>